<reference evidence="5" key="1">
    <citation type="submission" date="2014-05" db="EMBL/GenBank/DDBJ databases">
        <authorList>
            <person name="Horn Fabian"/>
        </authorList>
    </citation>
    <scope>NUCLEOTIDE SEQUENCE</scope>
</reference>
<dbReference type="Gene3D" id="1.10.10.60">
    <property type="entry name" value="Homeodomain-like"/>
    <property type="match status" value="1"/>
</dbReference>
<dbReference type="PANTHER" id="PTHR43280">
    <property type="entry name" value="ARAC-FAMILY TRANSCRIPTIONAL REGULATOR"/>
    <property type="match status" value="1"/>
</dbReference>
<evidence type="ECO:0000313" key="7">
    <source>
        <dbReference type="Proteomes" id="UP000756710"/>
    </source>
</evidence>
<dbReference type="Gene3D" id="2.60.120.10">
    <property type="entry name" value="Jelly Rolls"/>
    <property type="match status" value="1"/>
</dbReference>
<dbReference type="SUPFAM" id="SSF51215">
    <property type="entry name" value="Regulatory protein AraC"/>
    <property type="match status" value="1"/>
</dbReference>
<dbReference type="InterPro" id="IPR014710">
    <property type="entry name" value="RmlC-like_jellyroll"/>
</dbReference>
<dbReference type="InterPro" id="IPR003313">
    <property type="entry name" value="AraC-bd"/>
</dbReference>
<evidence type="ECO:0000256" key="1">
    <source>
        <dbReference type="ARBA" id="ARBA00023015"/>
    </source>
</evidence>
<dbReference type="GO" id="GO:0003700">
    <property type="term" value="F:DNA-binding transcription factor activity"/>
    <property type="evidence" value="ECO:0007669"/>
    <property type="project" value="InterPro"/>
</dbReference>
<evidence type="ECO:0000256" key="3">
    <source>
        <dbReference type="ARBA" id="ARBA00023163"/>
    </source>
</evidence>
<name>A0A061AAE6_9ACTN</name>
<sequence length="296" mass="32302">MDRNGHRDVTEVPFRPSVGAPPGAAVLDFPGLAARARSHGLDVHAPMRLAFHQLITVRSGTLRCSVDFTEHELTEGGWMWVRPGQIHQFRSALGAADGTAVLFPSGYLGAATAAVARLDRPAPRSPLMMPEGADAEAVRGVLDLLERAYRTVSGPLEAHVEVVRHLVAVLVLRLAHLPGAQSGDTAGSEAFRRFQQAVERDYARTHRVEDYADRLGYSVRTLTRATHATVGCGAKRFIDDRVLLEAKRLLVHTDLSATAIGERLGFPDATIFTKFFRRRSGETPAGFRIRASGARR</sequence>
<keyword evidence="1" id="KW-0805">Transcription regulation</keyword>
<dbReference type="HOGENOM" id="CLU_000445_88_2_11"/>
<gene>
    <name evidence="6" type="ORF">J2Z30_005292</name>
    <name evidence="5" type="ORF">SIRAN9396</name>
</gene>
<feature type="domain" description="HTH araC/xylS-type" evidence="4">
    <location>
        <begin position="192"/>
        <end position="290"/>
    </location>
</feature>
<dbReference type="EMBL" id="LK022848">
    <property type="protein sequence ID" value="CDR17401.1"/>
    <property type="molecule type" value="Genomic_DNA"/>
</dbReference>
<dbReference type="Pfam" id="PF12833">
    <property type="entry name" value="HTH_18"/>
    <property type="match status" value="1"/>
</dbReference>
<dbReference type="GO" id="GO:0043565">
    <property type="term" value="F:sequence-specific DNA binding"/>
    <property type="evidence" value="ECO:0007669"/>
    <property type="project" value="InterPro"/>
</dbReference>
<proteinExistence type="predicted"/>
<organism evidence="5">
    <name type="scientific">Streptomyces iranensis</name>
    <dbReference type="NCBI Taxonomy" id="576784"/>
    <lineage>
        <taxon>Bacteria</taxon>
        <taxon>Bacillati</taxon>
        <taxon>Actinomycetota</taxon>
        <taxon>Actinomycetes</taxon>
        <taxon>Kitasatosporales</taxon>
        <taxon>Streptomycetaceae</taxon>
        <taxon>Streptomyces</taxon>
        <taxon>Streptomyces violaceusniger group</taxon>
    </lineage>
</organism>
<evidence type="ECO:0000313" key="6">
    <source>
        <dbReference type="EMBL" id="MBP2064269.1"/>
    </source>
</evidence>
<evidence type="ECO:0000256" key="2">
    <source>
        <dbReference type="ARBA" id="ARBA00023125"/>
    </source>
</evidence>
<dbReference type="AlphaFoldDB" id="A0A061AAE6"/>
<dbReference type="Pfam" id="PF02311">
    <property type="entry name" value="AraC_binding"/>
    <property type="match status" value="1"/>
</dbReference>
<dbReference type="PROSITE" id="PS01124">
    <property type="entry name" value="HTH_ARAC_FAMILY_2"/>
    <property type="match status" value="1"/>
</dbReference>
<dbReference type="Proteomes" id="UP000756710">
    <property type="component" value="Unassembled WGS sequence"/>
</dbReference>
<keyword evidence="7" id="KW-1185">Reference proteome</keyword>
<dbReference type="EMBL" id="JAGGLR010000014">
    <property type="protein sequence ID" value="MBP2064269.1"/>
    <property type="molecule type" value="Genomic_DNA"/>
</dbReference>
<dbReference type="SUPFAM" id="SSF46689">
    <property type="entry name" value="Homeodomain-like"/>
    <property type="match status" value="1"/>
</dbReference>
<dbReference type="InterPro" id="IPR037923">
    <property type="entry name" value="HTH-like"/>
</dbReference>
<keyword evidence="2" id="KW-0238">DNA-binding</keyword>
<protein>
    <submittedName>
        <fullName evidence="5">AraC protein arabinose-binding/dimerization</fullName>
    </submittedName>
    <submittedName>
        <fullName evidence="6">AraC-like DNA-binding protein</fullName>
    </submittedName>
</protein>
<accession>A0A061AAE6</accession>
<dbReference type="SMART" id="SM00342">
    <property type="entry name" value="HTH_ARAC"/>
    <property type="match status" value="1"/>
</dbReference>
<keyword evidence="3" id="KW-0804">Transcription</keyword>
<dbReference type="InterPro" id="IPR009057">
    <property type="entry name" value="Homeodomain-like_sf"/>
</dbReference>
<reference evidence="6 7" key="2">
    <citation type="submission" date="2021-03" db="EMBL/GenBank/DDBJ databases">
        <title>Genomic Encyclopedia of Type Strains, Phase IV (KMG-IV): sequencing the most valuable type-strain genomes for metagenomic binning, comparative biology and taxonomic classification.</title>
        <authorList>
            <person name="Goeker M."/>
        </authorList>
    </citation>
    <scope>NUCLEOTIDE SEQUENCE [LARGE SCALE GENOMIC DNA]</scope>
    <source>
        <strain evidence="6 7">DSM 41954</strain>
    </source>
</reference>
<evidence type="ECO:0000259" key="4">
    <source>
        <dbReference type="PROSITE" id="PS01124"/>
    </source>
</evidence>
<dbReference type="PANTHER" id="PTHR43280:SF32">
    <property type="entry name" value="TRANSCRIPTIONAL REGULATORY PROTEIN"/>
    <property type="match status" value="1"/>
</dbReference>
<dbReference type="RefSeq" id="WP_044580162.1">
    <property type="nucleotide sequence ID" value="NZ_BAABDR010000029.1"/>
</dbReference>
<evidence type="ECO:0000313" key="5">
    <source>
        <dbReference type="EMBL" id="CDR17401.1"/>
    </source>
</evidence>
<dbReference type="InterPro" id="IPR018060">
    <property type="entry name" value="HTH_AraC"/>
</dbReference>